<dbReference type="EC" id="3.1.3.16" evidence="1"/>
<evidence type="ECO:0000256" key="9">
    <source>
        <dbReference type="ARBA" id="ARBA00022842"/>
    </source>
</evidence>
<comment type="function">
    <text evidence="13">Primarily acts as an independent SigF regulator that is sensitive to the osmosensory signal, mediating the cross talk of PknD with the SigF regulon. Possesses both phosphatase and kinase activities. The kinase domain functions as a classic anti-sigma factor-like kinase to phosphorylate the anti-anti-sigma factor domain at the canonical regulatory site, and the phosphatase domain antagonizes this activity.</text>
</comment>
<evidence type="ECO:0000256" key="6">
    <source>
        <dbReference type="ARBA" id="ARBA00022777"/>
    </source>
</evidence>
<dbReference type="SMART" id="SM00331">
    <property type="entry name" value="PP2C_SIG"/>
    <property type="match status" value="1"/>
</dbReference>
<evidence type="ECO:0000256" key="12">
    <source>
        <dbReference type="ARBA" id="ARBA00047761"/>
    </source>
</evidence>
<dbReference type="InterPro" id="IPR001932">
    <property type="entry name" value="PPM-type_phosphatase-like_dom"/>
</dbReference>
<keyword evidence="9" id="KW-0460">Magnesium</keyword>
<dbReference type="AlphaFoldDB" id="A0A4R4ZAP1"/>
<accession>A0A4R4ZAP1</accession>
<dbReference type="GO" id="GO:0046872">
    <property type="term" value="F:metal ion binding"/>
    <property type="evidence" value="ECO:0007669"/>
    <property type="project" value="UniProtKB-KW"/>
</dbReference>
<dbReference type="InterPro" id="IPR052016">
    <property type="entry name" value="Bact_Sigma-Reg"/>
</dbReference>
<keyword evidence="3" id="KW-0808">Transferase</keyword>
<dbReference type="Gene3D" id="3.30.450.20">
    <property type="entry name" value="PAS domain"/>
    <property type="match status" value="2"/>
</dbReference>
<dbReference type="Pfam" id="PF07228">
    <property type="entry name" value="SpoIIE"/>
    <property type="match status" value="1"/>
</dbReference>
<feature type="domain" description="PAS" evidence="16">
    <location>
        <begin position="144"/>
        <end position="214"/>
    </location>
</feature>
<evidence type="ECO:0000256" key="10">
    <source>
        <dbReference type="ARBA" id="ARBA00022912"/>
    </source>
</evidence>
<dbReference type="SUPFAM" id="SSF81606">
    <property type="entry name" value="PP2C-like"/>
    <property type="match status" value="1"/>
</dbReference>
<evidence type="ECO:0000256" key="15">
    <source>
        <dbReference type="ARBA" id="ARBA00081350"/>
    </source>
</evidence>
<protein>
    <recommendedName>
        <fullName evidence="1">protein-serine/threonine phosphatase</fullName>
        <ecNumber evidence="1">3.1.3.16</ecNumber>
    </recommendedName>
    <alternativeName>
        <fullName evidence="15">Protein-serine/threonine phosphatase</fullName>
    </alternativeName>
    <alternativeName>
        <fullName evidence="14">Serine/threonine-protein kinase</fullName>
    </alternativeName>
</protein>
<dbReference type="Gene3D" id="3.60.40.10">
    <property type="entry name" value="PPM-type phosphatase domain"/>
    <property type="match status" value="1"/>
</dbReference>
<dbReference type="PANTHER" id="PTHR43156:SF2">
    <property type="entry name" value="STAGE II SPORULATION PROTEIN E"/>
    <property type="match status" value="1"/>
</dbReference>
<dbReference type="GO" id="GO:0005524">
    <property type="term" value="F:ATP binding"/>
    <property type="evidence" value="ECO:0007669"/>
    <property type="project" value="UniProtKB-KW"/>
</dbReference>
<dbReference type="GO" id="GO:0004722">
    <property type="term" value="F:protein serine/threonine phosphatase activity"/>
    <property type="evidence" value="ECO:0007669"/>
    <property type="project" value="UniProtKB-EC"/>
</dbReference>
<evidence type="ECO:0000256" key="3">
    <source>
        <dbReference type="ARBA" id="ARBA00022679"/>
    </source>
</evidence>
<evidence type="ECO:0000256" key="4">
    <source>
        <dbReference type="ARBA" id="ARBA00022723"/>
    </source>
</evidence>
<evidence type="ECO:0000256" key="14">
    <source>
        <dbReference type="ARBA" id="ARBA00075117"/>
    </source>
</evidence>
<dbReference type="InterPro" id="IPR000014">
    <property type="entry name" value="PAS"/>
</dbReference>
<keyword evidence="11" id="KW-0464">Manganese</keyword>
<evidence type="ECO:0000256" key="5">
    <source>
        <dbReference type="ARBA" id="ARBA00022741"/>
    </source>
</evidence>
<dbReference type="SMART" id="SM00086">
    <property type="entry name" value="PAC"/>
    <property type="match status" value="2"/>
</dbReference>
<evidence type="ECO:0000313" key="17">
    <source>
        <dbReference type="EMBL" id="TDD55333.1"/>
    </source>
</evidence>
<dbReference type="GO" id="GO:0016301">
    <property type="term" value="F:kinase activity"/>
    <property type="evidence" value="ECO:0007669"/>
    <property type="project" value="UniProtKB-KW"/>
</dbReference>
<dbReference type="InterPro" id="IPR036457">
    <property type="entry name" value="PPM-type-like_dom_sf"/>
</dbReference>
<evidence type="ECO:0000256" key="8">
    <source>
        <dbReference type="ARBA" id="ARBA00022840"/>
    </source>
</evidence>
<dbReference type="SMART" id="SM00091">
    <property type="entry name" value="PAS"/>
    <property type="match status" value="1"/>
</dbReference>
<evidence type="ECO:0000256" key="7">
    <source>
        <dbReference type="ARBA" id="ARBA00022801"/>
    </source>
</evidence>
<dbReference type="SUPFAM" id="SSF55785">
    <property type="entry name" value="PYP-like sensor domain (PAS domain)"/>
    <property type="match status" value="2"/>
</dbReference>
<comment type="catalytic activity">
    <reaction evidence="12">
        <text>O-phospho-L-seryl-[protein] + H2O = L-seryl-[protein] + phosphate</text>
        <dbReference type="Rhea" id="RHEA:20629"/>
        <dbReference type="Rhea" id="RHEA-COMP:9863"/>
        <dbReference type="Rhea" id="RHEA-COMP:11604"/>
        <dbReference type="ChEBI" id="CHEBI:15377"/>
        <dbReference type="ChEBI" id="CHEBI:29999"/>
        <dbReference type="ChEBI" id="CHEBI:43474"/>
        <dbReference type="ChEBI" id="CHEBI:83421"/>
        <dbReference type="EC" id="3.1.3.16"/>
    </reaction>
</comment>
<keyword evidence="4" id="KW-0479">Metal-binding</keyword>
<keyword evidence="8" id="KW-0067">ATP-binding</keyword>
<dbReference type="Proteomes" id="UP000295302">
    <property type="component" value="Unassembled WGS sequence"/>
</dbReference>
<dbReference type="InterPro" id="IPR001610">
    <property type="entry name" value="PAC"/>
</dbReference>
<dbReference type="CDD" id="cd00130">
    <property type="entry name" value="PAS"/>
    <property type="match status" value="1"/>
</dbReference>
<evidence type="ECO:0000256" key="1">
    <source>
        <dbReference type="ARBA" id="ARBA00013081"/>
    </source>
</evidence>
<dbReference type="FunFam" id="3.60.40.10:FF:000005">
    <property type="entry name" value="Serine/threonine protein phosphatase"/>
    <property type="match status" value="1"/>
</dbReference>
<comment type="caution">
    <text evidence="17">The sequence shown here is derived from an EMBL/GenBank/DDBJ whole genome shotgun (WGS) entry which is preliminary data.</text>
</comment>
<dbReference type="PANTHER" id="PTHR43156">
    <property type="entry name" value="STAGE II SPORULATION PROTEIN E-RELATED"/>
    <property type="match status" value="1"/>
</dbReference>
<keyword evidence="10" id="KW-0904">Protein phosphatase</keyword>
<keyword evidence="7" id="KW-0378">Hydrolase</keyword>
<dbReference type="Gene3D" id="3.30.450.40">
    <property type="match status" value="1"/>
</dbReference>
<sequence length="689" mass="75652">MHDVHDEGISGLAFEVLDPAPVAIAVTRGPDHRLVYTNARYRTLFGDCVIGSPLRTAFPGLAEREHMLLFDAVYTTGAPVVRTGAPGPDPLTGPTGGERYFTFSLSRISFDGGAHGVLAVFMEVTEQVEVARRLQEVADERRRILRRYHSLMRVSADAIWVTDPEGKVIVPSPGWERVTGQTWEEYRGAGWLDALHPDDRPLSIESWARAINDPETPWERVYRLRTEDGGYRHFLARGVPVREDGHLVEWVGTASDIEDQWQGQRRRRLLDSAAAATSDLTSVDEMLNALANVIVPELADGCGFHWVIDLSEDLSRGGDFLLERVATAVRDGLPRLPPFSEERHPPDGRLARAIRRRRPFRKTFPPGEPPADLVPKGTRVWLETTGGHCVAVVPVVVDGAVAAVVTASICGDRPPIGQSDLALLREMIDQMHDRLNSAMRFQRTHRIALALQHSLLAEPPRVPGLQITARYRASPTAAEVGGDWYDSFVLPDGATVLAIGDVAGHDLRAAVAMGQLRNMLRALVVDRQEPPGHILARLNAAMKTLYAEETATCVLARVERRAGGHALNYSVSGHPPPLLVTAEGRTCFLEGAANPLLGIPYDRPCTSAREPLPPESTLLLYTDGLVERPGEHLDKGFDRLRERAAALCRAPLDRFCDDLLSFLPRKADDDVAMIALRLPPGSETGSETG</sequence>
<dbReference type="OrthoDB" id="118142at2"/>
<keyword evidence="5" id="KW-0547">Nucleotide-binding</keyword>
<organism evidence="17 18">
    <name type="scientific">Nonomuraea terrae</name>
    <dbReference type="NCBI Taxonomy" id="2530383"/>
    <lineage>
        <taxon>Bacteria</taxon>
        <taxon>Bacillati</taxon>
        <taxon>Actinomycetota</taxon>
        <taxon>Actinomycetes</taxon>
        <taxon>Streptosporangiales</taxon>
        <taxon>Streptosporangiaceae</taxon>
        <taxon>Nonomuraea</taxon>
    </lineage>
</organism>
<dbReference type="InterPro" id="IPR035965">
    <property type="entry name" value="PAS-like_dom_sf"/>
</dbReference>
<name>A0A4R4ZAP1_9ACTN</name>
<dbReference type="Pfam" id="PF08448">
    <property type="entry name" value="PAS_4"/>
    <property type="match status" value="1"/>
</dbReference>
<dbReference type="InterPro" id="IPR013656">
    <property type="entry name" value="PAS_4"/>
</dbReference>
<proteinExistence type="predicted"/>
<dbReference type="InterPro" id="IPR013655">
    <property type="entry name" value="PAS_fold_3"/>
</dbReference>
<evidence type="ECO:0000256" key="11">
    <source>
        <dbReference type="ARBA" id="ARBA00023211"/>
    </source>
</evidence>
<dbReference type="InterPro" id="IPR029016">
    <property type="entry name" value="GAF-like_dom_sf"/>
</dbReference>
<dbReference type="EMBL" id="SMKQ01000006">
    <property type="protein sequence ID" value="TDD55333.1"/>
    <property type="molecule type" value="Genomic_DNA"/>
</dbReference>
<keyword evidence="6" id="KW-0418">Kinase</keyword>
<evidence type="ECO:0000256" key="2">
    <source>
        <dbReference type="ARBA" id="ARBA00022553"/>
    </source>
</evidence>
<evidence type="ECO:0000259" key="16">
    <source>
        <dbReference type="PROSITE" id="PS50112"/>
    </source>
</evidence>
<keyword evidence="18" id="KW-1185">Reference proteome</keyword>
<dbReference type="PROSITE" id="PS50112">
    <property type="entry name" value="PAS"/>
    <property type="match status" value="1"/>
</dbReference>
<dbReference type="SUPFAM" id="SSF55781">
    <property type="entry name" value="GAF domain-like"/>
    <property type="match status" value="1"/>
</dbReference>
<evidence type="ECO:0000256" key="13">
    <source>
        <dbReference type="ARBA" id="ARBA00056274"/>
    </source>
</evidence>
<dbReference type="RefSeq" id="WP_132608891.1">
    <property type="nucleotide sequence ID" value="NZ_SMKQ01000006.1"/>
</dbReference>
<evidence type="ECO:0000313" key="18">
    <source>
        <dbReference type="Proteomes" id="UP000295302"/>
    </source>
</evidence>
<dbReference type="Pfam" id="PF08447">
    <property type="entry name" value="PAS_3"/>
    <property type="match status" value="1"/>
</dbReference>
<dbReference type="NCBIfam" id="TIGR00229">
    <property type="entry name" value="sensory_box"/>
    <property type="match status" value="1"/>
</dbReference>
<keyword evidence="2" id="KW-0597">Phosphoprotein</keyword>
<gene>
    <name evidence="17" type="ORF">E1286_03875</name>
</gene>
<reference evidence="17 18" key="1">
    <citation type="submission" date="2019-03" db="EMBL/GenBank/DDBJ databases">
        <title>Draft genome sequences of novel Actinobacteria.</title>
        <authorList>
            <person name="Sahin N."/>
            <person name="Ay H."/>
            <person name="Saygin H."/>
        </authorList>
    </citation>
    <scope>NUCLEOTIDE SEQUENCE [LARGE SCALE GENOMIC DNA]</scope>
    <source>
        <strain evidence="17 18">CH32</strain>
    </source>
</reference>